<dbReference type="InParanoid" id="E9H0T5"/>
<protein>
    <submittedName>
        <fullName evidence="1">Uncharacterized protein</fullName>
    </submittedName>
</protein>
<sequence length="101" mass="11181">MEVKSSSTSWLKKNQQNATDSLRTIISFCSADPWKVWTQTILAKARDEGLSLLKIIASDFPLPQERVSSMPGTFEGIQTEQVAKAIAELECLVIGKLEGLR</sequence>
<gene>
    <name evidence="1" type="ORF">DAPPUDRAFT_251634</name>
</gene>
<dbReference type="KEGG" id="dpx:DAPPUDRAFT_251634"/>
<proteinExistence type="predicted"/>
<dbReference type="Proteomes" id="UP000000305">
    <property type="component" value="Unassembled WGS sequence"/>
</dbReference>
<reference evidence="1 2" key="1">
    <citation type="journal article" date="2011" name="Science">
        <title>The ecoresponsive genome of Daphnia pulex.</title>
        <authorList>
            <person name="Colbourne J.K."/>
            <person name="Pfrender M.E."/>
            <person name="Gilbert D."/>
            <person name="Thomas W.K."/>
            <person name="Tucker A."/>
            <person name="Oakley T.H."/>
            <person name="Tokishita S."/>
            <person name="Aerts A."/>
            <person name="Arnold G.J."/>
            <person name="Basu M.K."/>
            <person name="Bauer D.J."/>
            <person name="Caceres C.E."/>
            <person name="Carmel L."/>
            <person name="Casola C."/>
            <person name="Choi J.H."/>
            <person name="Detter J.C."/>
            <person name="Dong Q."/>
            <person name="Dusheyko S."/>
            <person name="Eads B.D."/>
            <person name="Frohlich T."/>
            <person name="Geiler-Samerotte K.A."/>
            <person name="Gerlach D."/>
            <person name="Hatcher P."/>
            <person name="Jogdeo S."/>
            <person name="Krijgsveld J."/>
            <person name="Kriventseva E.V."/>
            <person name="Kultz D."/>
            <person name="Laforsch C."/>
            <person name="Lindquist E."/>
            <person name="Lopez J."/>
            <person name="Manak J.R."/>
            <person name="Muller J."/>
            <person name="Pangilinan J."/>
            <person name="Patwardhan R.P."/>
            <person name="Pitluck S."/>
            <person name="Pritham E.J."/>
            <person name="Rechtsteiner A."/>
            <person name="Rho M."/>
            <person name="Rogozin I.B."/>
            <person name="Sakarya O."/>
            <person name="Salamov A."/>
            <person name="Schaack S."/>
            <person name="Shapiro H."/>
            <person name="Shiga Y."/>
            <person name="Skalitzky C."/>
            <person name="Smith Z."/>
            <person name="Souvorov A."/>
            <person name="Sung W."/>
            <person name="Tang Z."/>
            <person name="Tsuchiya D."/>
            <person name="Tu H."/>
            <person name="Vos H."/>
            <person name="Wang M."/>
            <person name="Wolf Y.I."/>
            <person name="Yamagata H."/>
            <person name="Yamada T."/>
            <person name="Ye Y."/>
            <person name="Shaw J.R."/>
            <person name="Andrews J."/>
            <person name="Crease T.J."/>
            <person name="Tang H."/>
            <person name="Lucas S.M."/>
            <person name="Robertson H.M."/>
            <person name="Bork P."/>
            <person name="Koonin E.V."/>
            <person name="Zdobnov E.M."/>
            <person name="Grigoriev I.V."/>
            <person name="Lynch M."/>
            <person name="Boore J.L."/>
        </authorList>
    </citation>
    <scope>NUCLEOTIDE SEQUENCE [LARGE SCALE GENOMIC DNA]</scope>
</reference>
<keyword evidence="2" id="KW-1185">Reference proteome</keyword>
<organism evidence="1 2">
    <name type="scientific">Daphnia pulex</name>
    <name type="common">Water flea</name>
    <dbReference type="NCBI Taxonomy" id="6669"/>
    <lineage>
        <taxon>Eukaryota</taxon>
        <taxon>Metazoa</taxon>
        <taxon>Ecdysozoa</taxon>
        <taxon>Arthropoda</taxon>
        <taxon>Crustacea</taxon>
        <taxon>Branchiopoda</taxon>
        <taxon>Diplostraca</taxon>
        <taxon>Cladocera</taxon>
        <taxon>Anomopoda</taxon>
        <taxon>Daphniidae</taxon>
        <taxon>Daphnia</taxon>
    </lineage>
</organism>
<dbReference type="AlphaFoldDB" id="E9H0T5"/>
<evidence type="ECO:0000313" key="2">
    <source>
        <dbReference type="Proteomes" id="UP000000305"/>
    </source>
</evidence>
<name>E9H0T5_DAPPU</name>
<accession>E9H0T5</accession>
<dbReference type="HOGENOM" id="CLU_2294465_0_0_1"/>
<dbReference type="EMBL" id="GL732582">
    <property type="protein sequence ID" value="EFX74646.1"/>
    <property type="molecule type" value="Genomic_DNA"/>
</dbReference>
<evidence type="ECO:0000313" key="1">
    <source>
        <dbReference type="EMBL" id="EFX74646.1"/>
    </source>
</evidence>